<feature type="transmembrane region" description="Helical" evidence="8">
    <location>
        <begin position="207"/>
        <end position="230"/>
    </location>
</feature>
<dbReference type="GO" id="GO:0015267">
    <property type="term" value="F:channel activity"/>
    <property type="evidence" value="ECO:0007669"/>
    <property type="project" value="InterPro"/>
</dbReference>
<gene>
    <name evidence="9" type="ORF">F3Y22_tig00116964pilonHSYRG00541</name>
</gene>
<name>A0A6A2WIS7_HIBSY</name>
<protein>
    <submittedName>
        <fullName evidence="9">Nodulin-26</fullName>
    </submittedName>
</protein>
<dbReference type="InterPro" id="IPR034294">
    <property type="entry name" value="Aquaporin_transptr"/>
</dbReference>
<keyword evidence="10" id="KW-1185">Reference proteome</keyword>
<dbReference type="InterPro" id="IPR022357">
    <property type="entry name" value="MIP_CS"/>
</dbReference>
<feature type="transmembrane region" description="Helical" evidence="8">
    <location>
        <begin position="250"/>
        <end position="271"/>
    </location>
</feature>
<reference evidence="9" key="1">
    <citation type="submission" date="2019-09" db="EMBL/GenBank/DDBJ databases">
        <title>Draft genome information of white flower Hibiscus syriacus.</title>
        <authorList>
            <person name="Kim Y.-M."/>
        </authorList>
    </citation>
    <scope>NUCLEOTIDE SEQUENCE [LARGE SCALE GENOMIC DNA]</scope>
    <source>
        <strain evidence="9">YM2019G1</strain>
    </source>
</reference>
<dbReference type="OrthoDB" id="3222at2759"/>
<evidence type="ECO:0000256" key="3">
    <source>
        <dbReference type="ARBA" id="ARBA00022692"/>
    </source>
</evidence>
<comment type="similarity">
    <text evidence="6">Belongs to the MIP/aquaporin (TC 1.A.8) family.</text>
</comment>
<accession>A0A6A2WIS7</accession>
<evidence type="ECO:0000256" key="5">
    <source>
        <dbReference type="ARBA" id="ARBA00023136"/>
    </source>
</evidence>
<evidence type="ECO:0000256" key="6">
    <source>
        <dbReference type="RuleBase" id="RU000477"/>
    </source>
</evidence>
<organism evidence="9 10">
    <name type="scientific">Hibiscus syriacus</name>
    <name type="common">Rose of Sharon</name>
    <dbReference type="NCBI Taxonomy" id="106335"/>
    <lineage>
        <taxon>Eukaryota</taxon>
        <taxon>Viridiplantae</taxon>
        <taxon>Streptophyta</taxon>
        <taxon>Embryophyta</taxon>
        <taxon>Tracheophyta</taxon>
        <taxon>Spermatophyta</taxon>
        <taxon>Magnoliopsida</taxon>
        <taxon>eudicotyledons</taxon>
        <taxon>Gunneridae</taxon>
        <taxon>Pentapetalae</taxon>
        <taxon>rosids</taxon>
        <taxon>malvids</taxon>
        <taxon>Malvales</taxon>
        <taxon>Malvaceae</taxon>
        <taxon>Malvoideae</taxon>
        <taxon>Hibiscus</taxon>
    </lineage>
</organism>
<dbReference type="InterPro" id="IPR023271">
    <property type="entry name" value="Aquaporin-like"/>
</dbReference>
<dbReference type="GO" id="GO:0016020">
    <property type="term" value="C:membrane"/>
    <property type="evidence" value="ECO:0007669"/>
    <property type="project" value="UniProtKB-SubCell"/>
</dbReference>
<dbReference type="AlphaFoldDB" id="A0A6A2WIS7"/>
<dbReference type="Proteomes" id="UP000436088">
    <property type="component" value="Unassembled WGS sequence"/>
</dbReference>
<dbReference type="Pfam" id="PF00230">
    <property type="entry name" value="MIP"/>
    <property type="match status" value="1"/>
</dbReference>
<dbReference type="PANTHER" id="PTHR45724">
    <property type="entry name" value="AQUAPORIN NIP2-1"/>
    <property type="match status" value="1"/>
</dbReference>
<dbReference type="EMBL" id="VEPZ02001738">
    <property type="protein sequence ID" value="KAE8659282.1"/>
    <property type="molecule type" value="Genomic_DNA"/>
</dbReference>
<keyword evidence="5 8" id="KW-0472">Membrane</keyword>
<dbReference type="SUPFAM" id="SSF81338">
    <property type="entry name" value="Aquaporin-like"/>
    <property type="match status" value="1"/>
</dbReference>
<dbReference type="Gene3D" id="1.20.1080.10">
    <property type="entry name" value="Glycerol uptake facilitator protein"/>
    <property type="match status" value="1"/>
</dbReference>
<feature type="transmembrane region" description="Helical" evidence="8">
    <location>
        <begin position="63"/>
        <end position="83"/>
    </location>
</feature>
<evidence type="ECO:0000256" key="4">
    <source>
        <dbReference type="ARBA" id="ARBA00022989"/>
    </source>
</evidence>
<dbReference type="PROSITE" id="PS00221">
    <property type="entry name" value="MIP"/>
    <property type="match status" value="1"/>
</dbReference>
<comment type="caution">
    <text evidence="9">The sequence shown here is derived from an EMBL/GenBank/DDBJ whole genome shotgun (WGS) entry which is preliminary data.</text>
</comment>
<feature type="transmembrane region" description="Helical" evidence="8">
    <location>
        <begin position="131"/>
        <end position="160"/>
    </location>
</feature>
<feature type="region of interest" description="Disordered" evidence="7">
    <location>
        <begin position="1"/>
        <end position="37"/>
    </location>
</feature>
<feature type="compositionally biased region" description="Polar residues" evidence="7">
    <location>
        <begin position="1"/>
        <end position="15"/>
    </location>
</feature>
<comment type="subcellular location">
    <subcellularLocation>
        <location evidence="1">Membrane</location>
        <topology evidence="1">Multi-pass membrane protein</topology>
    </subcellularLocation>
</comment>
<dbReference type="PRINTS" id="PR00783">
    <property type="entry name" value="MINTRINSICP"/>
</dbReference>
<keyword evidence="2 6" id="KW-0813">Transport</keyword>
<evidence type="ECO:0000256" key="7">
    <source>
        <dbReference type="SAM" id="MobiDB-lite"/>
    </source>
</evidence>
<dbReference type="InterPro" id="IPR000425">
    <property type="entry name" value="MIP"/>
</dbReference>
<dbReference type="PANTHER" id="PTHR45724:SF21">
    <property type="entry name" value="MAJOR INTRINSIC PROTEIN"/>
    <property type="match status" value="1"/>
</dbReference>
<keyword evidence="3 6" id="KW-0812">Transmembrane</keyword>
<dbReference type="NCBIfam" id="TIGR00861">
    <property type="entry name" value="MIP"/>
    <property type="match status" value="1"/>
</dbReference>
<dbReference type="CDD" id="cd00333">
    <property type="entry name" value="MIP"/>
    <property type="match status" value="1"/>
</dbReference>
<evidence type="ECO:0000256" key="2">
    <source>
        <dbReference type="ARBA" id="ARBA00022448"/>
    </source>
</evidence>
<feature type="transmembrane region" description="Helical" evidence="8">
    <location>
        <begin position="180"/>
        <end position="200"/>
    </location>
</feature>
<evidence type="ECO:0000256" key="8">
    <source>
        <dbReference type="SAM" id="Phobius"/>
    </source>
</evidence>
<evidence type="ECO:0000313" key="9">
    <source>
        <dbReference type="EMBL" id="KAE8659282.1"/>
    </source>
</evidence>
<keyword evidence="4 8" id="KW-1133">Transmembrane helix</keyword>
<evidence type="ECO:0000313" key="10">
    <source>
        <dbReference type="Proteomes" id="UP000436088"/>
    </source>
</evidence>
<proteinExistence type="inferred from homology"/>
<evidence type="ECO:0000256" key="1">
    <source>
        <dbReference type="ARBA" id="ARBA00004141"/>
    </source>
</evidence>
<sequence length="296" mass="31555">MANMSSISEDFSSKLSPVKHSIEEASPKPPLPTKHSSMEVAKGIHPRELCMNKDILPSTMQKAVAEIVGTYFLIFIGCASALVNKIQPLTIVGIALVWGMVLMAAIYAVGHISGAHFNPAVTLALAAGRKFAWQLVPIYVVSQLLGATLASLTLRALFHAQHNIDVTVTQYKDSTSDLEAIAWEFIVTFILMFNVCAIATDDRASKGVAGAAIGATVLFNVIIAGPITGASMNPARSVGPAVVAGVYKNLWVYIVAPILGAMAATLVYSILRVPKPEKPEESAKSTYNDLYVNSEV</sequence>
<feature type="transmembrane region" description="Helical" evidence="8">
    <location>
        <begin position="89"/>
        <end position="110"/>
    </location>
</feature>